<dbReference type="RefSeq" id="WP_005870551.1">
    <property type="nucleotide sequence ID" value="NZ_ACYG01000019.1"/>
</dbReference>
<accession>C8PGH2</accession>
<dbReference type="EMBL" id="ACYG01000019">
    <property type="protein sequence ID" value="EEV18210.1"/>
    <property type="molecule type" value="Genomic_DNA"/>
</dbReference>
<proteinExistence type="predicted"/>
<evidence type="ECO:0000313" key="3">
    <source>
        <dbReference type="Proteomes" id="UP000005709"/>
    </source>
</evidence>
<organism evidence="2 3">
    <name type="scientific">Campylobacter gracilis RM3268</name>
    <dbReference type="NCBI Taxonomy" id="553220"/>
    <lineage>
        <taxon>Bacteria</taxon>
        <taxon>Pseudomonadati</taxon>
        <taxon>Campylobacterota</taxon>
        <taxon>Epsilonproteobacteria</taxon>
        <taxon>Campylobacterales</taxon>
        <taxon>Campylobacteraceae</taxon>
        <taxon>Campylobacter</taxon>
    </lineage>
</organism>
<dbReference type="AlphaFoldDB" id="C8PGH2"/>
<gene>
    <name evidence="2" type="ORF">CAMGR0001_0967</name>
</gene>
<keyword evidence="3" id="KW-1185">Reference proteome</keyword>
<keyword evidence="1" id="KW-0472">Membrane</keyword>
<keyword evidence="1" id="KW-0812">Transmembrane</keyword>
<name>C8PGH2_9BACT</name>
<evidence type="ECO:0000256" key="1">
    <source>
        <dbReference type="SAM" id="Phobius"/>
    </source>
</evidence>
<reference evidence="2 3" key="1">
    <citation type="submission" date="2009-07" db="EMBL/GenBank/DDBJ databases">
        <authorList>
            <person name="Madupu R."/>
            <person name="Sebastian Y."/>
            <person name="Durkin A.S."/>
            <person name="Torralba M."/>
            <person name="Methe B."/>
            <person name="Sutton G.G."/>
            <person name="Strausberg R.L."/>
            <person name="Nelson K.E."/>
        </authorList>
    </citation>
    <scope>NUCLEOTIDE SEQUENCE [LARGE SCALE GENOMIC DNA]</scope>
    <source>
        <strain evidence="2 3">RM3268</strain>
    </source>
</reference>
<evidence type="ECO:0000313" key="2">
    <source>
        <dbReference type="EMBL" id="EEV18210.1"/>
    </source>
</evidence>
<dbReference type="Proteomes" id="UP000005709">
    <property type="component" value="Unassembled WGS sequence"/>
</dbReference>
<comment type="caution">
    <text evidence="2">The sequence shown here is derived from an EMBL/GenBank/DDBJ whole genome shotgun (WGS) entry which is preliminary data.</text>
</comment>
<feature type="transmembrane region" description="Helical" evidence="1">
    <location>
        <begin position="12"/>
        <end position="32"/>
    </location>
</feature>
<keyword evidence="1" id="KW-1133">Transmembrane helix</keyword>
<sequence length="195" mass="21973">MKTLKFVLRKIFKFIFLFWVVISSLFGTYMIADKFFGRTVVAWTLIRDFSSASLDLKDFSVSARLRATTIGGRLWRDERESKPDFSDDNSTGAPYELSINFDHVSAPGIVLNNIKLEQVQSGRVVFEKDELEVPIEMGYSGYKSGGLEIPDLDSAHVKHRLSAEICVSGGTCTNFVHYFLPYKHVEGTAALRGIF</sequence>
<protein>
    <submittedName>
        <fullName evidence="2">Uncharacterized protein</fullName>
    </submittedName>
</protein>